<evidence type="ECO:0000256" key="8">
    <source>
        <dbReference type="ARBA" id="ARBA00022737"/>
    </source>
</evidence>
<dbReference type="EC" id="1.7.2.1" evidence="5"/>
<keyword evidence="10" id="KW-0186">Copper</keyword>
<keyword evidence="15" id="KW-1185">Reference proteome</keyword>
<dbReference type="SUPFAM" id="SSF49503">
    <property type="entry name" value="Cupredoxins"/>
    <property type="match status" value="2"/>
</dbReference>
<protein>
    <recommendedName>
        <fullName evidence="6">Copper-containing nitrite reductase</fullName>
        <ecNumber evidence="5">1.7.2.1</ecNumber>
    </recommendedName>
</protein>
<comment type="subunit">
    <text evidence="4">Homotrimer.</text>
</comment>
<comment type="cofactor">
    <cofactor evidence="1">
        <name>Cu(+)</name>
        <dbReference type="ChEBI" id="CHEBI:49552"/>
    </cofactor>
</comment>
<evidence type="ECO:0000256" key="11">
    <source>
        <dbReference type="ARBA" id="ARBA00049340"/>
    </source>
</evidence>
<evidence type="ECO:0000256" key="4">
    <source>
        <dbReference type="ARBA" id="ARBA00011233"/>
    </source>
</evidence>
<reference evidence="15" key="1">
    <citation type="journal article" date="2019" name="Int. J. Syst. Evol. Microbiol.">
        <title>The Global Catalogue of Microorganisms (GCM) 10K type strain sequencing project: providing services to taxonomists for standard genome sequencing and annotation.</title>
        <authorList>
            <consortium name="The Broad Institute Genomics Platform"/>
            <consortium name="The Broad Institute Genome Sequencing Center for Infectious Disease"/>
            <person name="Wu L."/>
            <person name="Ma J."/>
        </authorList>
    </citation>
    <scope>NUCLEOTIDE SEQUENCE [LARGE SCALE GENOMIC DNA]</scope>
    <source>
        <strain evidence="15">CCM 8604</strain>
    </source>
</reference>
<evidence type="ECO:0000256" key="9">
    <source>
        <dbReference type="ARBA" id="ARBA00023002"/>
    </source>
</evidence>
<dbReference type="EMBL" id="JBHTHQ010000012">
    <property type="protein sequence ID" value="MFD0704568.1"/>
    <property type="molecule type" value="Genomic_DNA"/>
</dbReference>
<dbReference type="Pfam" id="PF07732">
    <property type="entry name" value="Cu-oxidase_3"/>
    <property type="match status" value="1"/>
</dbReference>
<dbReference type="Proteomes" id="UP001597036">
    <property type="component" value="Unassembled WGS sequence"/>
</dbReference>
<feature type="domain" description="Plastocyanin-like" evidence="12">
    <location>
        <begin position="187"/>
        <end position="317"/>
    </location>
</feature>
<keyword evidence="7" id="KW-0479">Metal-binding</keyword>
<dbReference type="PANTHER" id="PTHR11709">
    <property type="entry name" value="MULTI-COPPER OXIDASE"/>
    <property type="match status" value="1"/>
</dbReference>
<comment type="caution">
    <text evidence="14">The sequence shown here is derived from an EMBL/GenBank/DDBJ whole genome shotgun (WGS) entry which is preliminary data.</text>
</comment>
<dbReference type="RefSeq" id="WP_377938168.1">
    <property type="nucleotide sequence ID" value="NZ_JBHTHQ010000012.1"/>
</dbReference>
<dbReference type="InterPro" id="IPR045087">
    <property type="entry name" value="Cu-oxidase_fam"/>
</dbReference>
<evidence type="ECO:0000256" key="7">
    <source>
        <dbReference type="ARBA" id="ARBA00022723"/>
    </source>
</evidence>
<feature type="domain" description="Plastocyanin-like" evidence="13">
    <location>
        <begin position="45"/>
        <end position="151"/>
    </location>
</feature>
<comment type="similarity">
    <text evidence="3">Belongs to the multicopper oxidase family.</text>
</comment>
<keyword evidence="8" id="KW-0677">Repeat</keyword>
<evidence type="ECO:0000259" key="13">
    <source>
        <dbReference type="Pfam" id="PF07732"/>
    </source>
</evidence>
<dbReference type="Gene3D" id="2.60.40.420">
    <property type="entry name" value="Cupredoxins - blue copper proteins"/>
    <property type="match status" value="2"/>
</dbReference>
<dbReference type="PANTHER" id="PTHR11709:SF394">
    <property type="entry name" value="FI03373P-RELATED"/>
    <property type="match status" value="1"/>
</dbReference>
<gene>
    <name evidence="14" type="ORF">ACFQY8_02225</name>
</gene>
<organism evidence="14 15">
    <name type="scientific">Alloscardovia venturai</name>
    <dbReference type="NCBI Taxonomy" id="1769421"/>
    <lineage>
        <taxon>Bacteria</taxon>
        <taxon>Bacillati</taxon>
        <taxon>Actinomycetota</taxon>
        <taxon>Actinomycetes</taxon>
        <taxon>Bifidobacteriales</taxon>
        <taxon>Bifidobacteriaceae</taxon>
        <taxon>Alloscardovia</taxon>
    </lineage>
</organism>
<evidence type="ECO:0000256" key="1">
    <source>
        <dbReference type="ARBA" id="ARBA00001960"/>
    </source>
</evidence>
<evidence type="ECO:0000256" key="10">
    <source>
        <dbReference type="ARBA" id="ARBA00023008"/>
    </source>
</evidence>
<dbReference type="InterPro" id="IPR008972">
    <property type="entry name" value="Cupredoxin"/>
</dbReference>
<evidence type="ECO:0000256" key="2">
    <source>
        <dbReference type="ARBA" id="ARBA00001973"/>
    </source>
</evidence>
<name>A0ABW2Y4B4_9BIFI</name>
<evidence type="ECO:0000259" key="12">
    <source>
        <dbReference type="Pfam" id="PF07731"/>
    </source>
</evidence>
<comment type="catalytic activity">
    <reaction evidence="11">
        <text>nitric oxide + Fe(III)-[cytochrome c] + H2O = Fe(II)-[cytochrome c] + nitrite + 2 H(+)</text>
        <dbReference type="Rhea" id="RHEA:15233"/>
        <dbReference type="Rhea" id="RHEA-COMP:10350"/>
        <dbReference type="Rhea" id="RHEA-COMP:14399"/>
        <dbReference type="ChEBI" id="CHEBI:15377"/>
        <dbReference type="ChEBI" id="CHEBI:15378"/>
        <dbReference type="ChEBI" id="CHEBI:16301"/>
        <dbReference type="ChEBI" id="CHEBI:16480"/>
        <dbReference type="ChEBI" id="CHEBI:29033"/>
        <dbReference type="ChEBI" id="CHEBI:29034"/>
        <dbReference type="EC" id="1.7.2.1"/>
    </reaction>
</comment>
<keyword evidence="9" id="KW-0560">Oxidoreductase</keyword>
<dbReference type="PRINTS" id="PR00695">
    <property type="entry name" value="CUNO2RDTASE"/>
</dbReference>
<proteinExistence type="inferred from homology"/>
<evidence type="ECO:0000256" key="3">
    <source>
        <dbReference type="ARBA" id="ARBA00010609"/>
    </source>
</evidence>
<sequence>MRPTPEELHEFVHKVDRVDPYIPHYTQEISSHERRIELDITHEIMKLTDDFTQTVWVYNGSIPAPTLRGRVGDTFHVVVHNSSDIAHNIDFHAGIDGSPDDLMKPIMPSETHEYTFTAKRTGIWLYHCSCVPMGEHMANGMLGAVIIEPENGLVDVNHEIILMQHEIYCGDNGQSADVHRLNDLRPDFVAFNGRAFQYVAHPIEAKVGDRVRIWIVNAGPNVDLAFHIVGVQFSTVWAEGEYTVLDNVGMAARRYNITAERTLDVSMSAQTGSQTVNVAPTAGAFVEFAFEHSGTYAFMNHIAAYAAKGAHGVFHVSE</sequence>
<evidence type="ECO:0000256" key="6">
    <source>
        <dbReference type="ARBA" id="ARBA00017290"/>
    </source>
</evidence>
<evidence type="ECO:0000256" key="5">
    <source>
        <dbReference type="ARBA" id="ARBA00011882"/>
    </source>
</evidence>
<accession>A0ABW2Y4B4</accession>
<dbReference type="Pfam" id="PF07731">
    <property type="entry name" value="Cu-oxidase_2"/>
    <property type="match status" value="1"/>
</dbReference>
<evidence type="ECO:0000313" key="14">
    <source>
        <dbReference type="EMBL" id="MFD0704568.1"/>
    </source>
</evidence>
<evidence type="ECO:0000313" key="15">
    <source>
        <dbReference type="Proteomes" id="UP001597036"/>
    </source>
</evidence>
<dbReference type="InterPro" id="IPR011706">
    <property type="entry name" value="Cu-oxidase_C"/>
</dbReference>
<dbReference type="InterPro" id="IPR011707">
    <property type="entry name" value="Cu-oxidase-like_N"/>
</dbReference>
<dbReference type="InterPro" id="IPR001287">
    <property type="entry name" value="NO2-reductase_Cu"/>
</dbReference>
<comment type="cofactor">
    <cofactor evidence="2">
        <name>Cu(2+)</name>
        <dbReference type="ChEBI" id="CHEBI:29036"/>
    </cofactor>
</comment>